<dbReference type="Proteomes" id="UP000243887">
    <property type="component" value="Unassembled WGS sequence"/>
</dbReference>
<feature type="transmembrane region" description="Helical" evidence="1">
    <location>
        <begin position="122"/>
        <end position="139"/>
    </location>
</feature>
<evidence type="ECO:0000313" key="2">
    <source>
        <dbReference type="EMBL" id="SFJ21236.1"/>
    </source>
</evidence>
<protein>
    <submittedName>
        <fullName evidence="2">Uncharacterized protein</fullName>
    </submittedName>
</protein>
<feature type="transmembrane region" description="Helical" evidence="1">
    <location>
        <begin position="145"/>
        <end position="168"/>
    </location>
</feature>
<dbReference type="STRING" id="1150112.SAMN04487893_104144"/>
<keyword evidence="1" id="KW-0472">Membrane</keyword>
<sequence length="200" mass="23582">MKTDLDLKELWNKQDVPMADVTVILGLIKKYKRTGFRKMVFLNSVLMITILVLLLIWISYNPQLIITKIGIVLGICSIFFVVISTSKLIPLYKKSDTMLSNSDYLTNLIEIKSIENHIQTKVMNVYFILLTVGTSLYMYEYTMSLSWYFVCMIYGVFFIWIGFNWFVLRPRIVEKSRKKIDDFIYQIKTLEKQWGSSDIY</sequence>
<organism evidence="2 3">
    <name type="scientific">Myroides guanonis</name>
    <dbReference type="NCBI Taxonomy" id="1150112"/>
    <lineage>
        <taxon>Bacteria</taxon>
        <taxon>Pseudomonadati</taxon>
        <taxon>Bacteroidota</taxon>
        <taxon>Flavobacteriia</taxon>
        <taxon>Flavobacteriales</taxon>
        <taxon>Flavobacteriaceae</taxon>
        <taxon>Myroides</taxon>
    </lineage>
</organism>
<evidence type="ECO:0000256" key="1">
    <source>
        <dbReference type="SAM" id="Phobius"/>
    </source>
</evidence>
<keyword evidence="1" id="KW-0812">Transmembrane</keyword>
<name>A0A1I3PJM6_9FLAO</name>
<keyword evidence="3" id="KW-1185">Reference proteome</keyword>
<feature type="transmembrane region" description="Helical" evidence="1">
    <location>
        <begin position="64"/>
        <end position="84"/>
    </location>
</feature>
<feature type="transmembrane region" description="Helical" evidence="1">
    <location>
        <begin position="39"/>
        <end position="58"/>
    </location>
</feature>
<reference evidence="3" key="1">
    <citation type="submission" date="2016-10" db="EMBL/GenBank/DDBJ databases">
        <authorList>
            <person name="Varghese N."/>
            <person name="Submissions S."/>
        </authorList>
    </citation>
    <scope>NUCLEOTIDE SEQUENCE [LARGE SCALE GENOMIC DNA]</scope>
    <source>
        <strain evidence="3">DSM 26542</strain>
    </source>
</reference>
<accession>A0A1I3PJM6</accession>
<dbReference type="AlphaFoldDB" id="A0A1I3PJM6"/>
<dbReference type="EMBL" id="FORU01000004">
    <property type="protein sequence ID" value="SFJ21236.1"/>
    <property type="molecule type" value="Genomic_DNA"/>
</dbReference>
<keyword evidence="1" id="KW-1133">Transmembrane helix</keyword>
<gene>
    <name evidence="2" type="ORF">SAMN04487893_104144</name>
</gene>
<dbReference type="OrthoDB" id="795301at2"/>
<proteinExistence type="predicted"/>
<evidence type="ECO:0000313" key="3">
    <source>
        <dbReference type="Proteomes" id="UP000243887"/>
    </source>
</evidence>
<dbReference type="RefSeq" id="WP_090678433.1">
    <property type="nucleotide sequence ID" value="NZ_FORU01000004.1"/>
</dbReference>